<dbReference type="Gene3D" id="2.40.30.10">
    <property type="entry name" value="Translation factors"/>
    <property type="match status" value="1"/>
</dbReference>
<dbReference type="RefSeq" id="WP_100425455.1">
    <property type="nucleotide sequence ID" value="NZ_PGEX01000001.1"/>
</dbReference>
<dbReference type="GO" id="GO:0006412">
    <property type="term" value="P:translation"/>
    <property type="evidence" value="ECO:0007669"/>
    <property type="project" value="UniProtKB-UniRule"/>
</dbReference>
<dbReference type="OrthoDB" id="9806135at2"/>
<evidence type="ECO:0000256" key="9">
    <source>
        <dbReference type="RuleBase" id="RU003906"/>
    </source>
</evidence>
<dbReference type="InterPro" id="IPR019927">
    <property type="entry name" value="Ribosomal_uL3_bac/org-type"/>
</dbReference>
<dbReference type="SUPFAM" id="SSF50447">
    <property type="entry name" value="Translation proteins"/>
    <property type="match status" value="1"/>
</dbReference>
<evidence type="ECO:0000313" key="11">
    <source>
        <dbReference type="EMBL" id="PJJ41494.1"/>
    </source>
</evidence>
<evidence type="ECO:0000256" key="4">
    <source>
        <dbReference type="ARBA" id="ARBA00022980"/>
    </source>
</evidence>
<evidence type="ECO:0000256" key="8">
    <source>
        <dbReference type="RuleBase" id="RU003905"/>
    </source>
</evidence>
<dbReference type="InterPro" id="IPR009000">
    <property type="entry name" value="Transl_B-barrel_sf"/>
</dbReference>
<dbReference type="Proteomes" id="UP000231134">
    <property type="component" value="Unassembled WGS sequence"/>
</dbReference>
<dbReference type="InterPro" id="IPR000597">
    <property type="entry name" value="Ribosomal_uL3"/>
</dbReference>
<dbReference type="AlphaFoldDB" id="A0A2M9A705"/>
<dbReference type="PROSITE" id="PS00474">
    <property type="entry name" value="RIBOSOMAL_L3"/>
    <property type="match status" value="1"/>
</dbReference>
<dbReference type="FunFam" id="3.30.160.810:FF:000001">
    <property type="entry name" value="50S ribosomal protein L3"/>
    <property type="match status" value="1"/>
</dbReference>
<evidence type="ECO:0000256" key="5">
    <source>
        <dbReference type="ARBA" id="ARBA00023274"/>
    </source>
</evidence>
<feature type="region of interest" description="Disordered" evidence="10">
    <location>
        <begin position="120"/>
        <end position="148"/>
    </location>
</feature>
<dbReference type="Pfam" id="PF00297">
    <property type="entry name" value="Ribosomal_L3"/>
    <property type="match status" value="1"/>
</dbReference>
<organism evidence="11 12">
    <name type="scientific">Hallerella succinigenes</name>
    <dbReference type="NCBI Taxonomy" id="1896222"/>
    <lineage>
        <taxon>Bacteria</taxon>
        <taxon>Pseudomonadati</taxon>
        <taxon>Fibrobacterota</taxon>
        <taxon>Fibrobacteria</taxon>
        <taxon>Fibrobacterales</taxon>
        <taxon>Fibrobacteraceae</taxon>
        <taxon>Hallerella</taxon>
    </lineage>
</organism>
<keyword evidence="2 7" id="KW-0699">rRNA-binding</keyword>
<dbReference type="Gene3D" id="3.30.160.810">
    <property type="match status" value="1"/>
</dbReference>
<comment type="caution">
    <text evidence="11">The sequence shown here is derived from an EMBL/GenBank/DDBJ whole genome shotgun (WGS) entry which is preliminary data.</text>
</comment>
<sequence length="205" mass="22046">MNGILAKKLGMTQVFTDNGECVPVTVLEAGPCVVVCHKTEEKDGYTAIQVGFGLVKESRADKATIGHFKKANLDVRGYLAEFDVENLEEWPIGKEFGAADFAEVKTVDVSGISKGHGFSGTVKRHGFHTGPRGHGTHNIREPGGLSAHSYPGRVFPGKRMAGQYGNKKVTVKHLQVVKVDGERNLIFVRGAVPGPKNGVIVVRKG</sequence>
<dbReference type="PANTHER" id="PTHR11229:SF16">
    <property type="entry name" value="LARGE RIBOSOMAL SUBUNIT PROTEIN UL3C"/>
    <property type="match status" value="1"/>
</dbReference>
<dbReference type="HAMAP" id="MF_01325_B">
    <property type="entry name" value="Ribosomal_uL3_B"/>
    <property type="match status" value="1"/>
</dbReference>
<dbReference type="FunFam" id="2.40.30.10:FF:000004">
    <property type="entry name" value="50S ribosomal protein L3"/>
    <property type="match status" value="1"/>
</dbReference>
<keyword evidence="3 7" id="KW-0694">RNA-binding</keyword>
<dbReference type="GO" id="GO:0019843">
    <property type="term" value="F:rRNA binding"/>
    <property type="evidence" value="ECO:0007669"/>
    <property type="project" value="UniProtKB-UniRule"/>
</dbReference>
<comment type="subunit">
    <text evidence="7 9">Part of the 50S ribosomal subunit. Forms a cluster with proteins L14 and L19.</text>
</comment>
<comment type="function">
    <text evidence="7 9">One of the primary rRNA binding proteins, it binds directly near the 3'-end of the 23S rRNA, where it nucleates assembly of the 50S subunit.</text>
</comment>
<accession>A0A2M9A705</accession>
<dbReference type="EMBL" id="PGEX01000001">
    <property type="protein sequence ID" value="PJJ41494.1"/>
    <property type="molecule type" value="Genomic_DNA"/>
</dbReference>
<dbReference type="InterPro" id="IPR019926">
    <property type="entry name" value="Ribosomal_uL3_CS"/>
</dbReference>
<evidence type="ECO:0000256" key="1">
    <source>
        <dbReference type="ARBA" id="ARBA00006540"/>
    </source>
</evidence>
<dbReference type="NCBIfam" id="TIGR03625">
    <property type="entry name" value="L3_bact"/>
    <property type="match status" value="1"/>
</dbReference>
<name>A0A2M9A705_9BACT</name>
<protein>
    <recommendedName>
        <fullName evidence="6 7">Large ribosomal subunit protein uL3</fullName>
    </recommendedName>
</protein>
<proteinExistence type="inferred from homology"/>
<evidence type="ECO:0000256" key="6">
    <source>
        <dbReference type="ARBA" id="ARBA00035243"/>
    </source>
</evidence>
<dbReference type="GO" id="GO:0022625">
    <property type="term" value="C:cytosolic large ribosomal subunit"/>
    <property type="evidence" value="ECO:0007669"/>
    <property type="project" value="TreeGrafter"/>
</dbReference>
<gene>
    <name evidence="7" type="primary">rplC</name>
    <name evidence="11" type="ORF">BGX16_1471</name>
</gene>
<reference evidence="11 12" key="1">
    <citation type="submission" date="2017-11" db="EMBL/GenBank/DDBJ databases">
        <title>Animal gut microbial communities from fecal samples from Wisconsin, USA.</title>
        <authorList>
            <person name="Neumann A."/>
        </authorList>
    </citation>
    <scope>NUCLEOTIDE SEQUENCE [LARGE SCALE GENOMIC DNA]</scope>
    <source>
        <strain evidence="11 12">UWS3</strain>
    </source>
</reference>
<evidence type="ECO:0000313" key="12">
    <source>
        <dbReference type="Proteomes" id="UP000231134"/>
    </source>
</evidence>
<evidence type="ECO:0000256" key="2">
    <source>
        <dbReference type="ARBA" id="ARBA00022730"/>
    </source>
</evidence>
<dbReference type="GO" id="GO:0003735">
    <property type="term" value="F:structural constituent of ribosome"/>
    <property type="evidence" value="ECO:0007669"/>
    <property type="project" value="UniProtKB-UniRule"/>
</dbReference>
<evidence type="ECO:0000256" key="3">
    <source>
        <dbReference type="ARBA" id="ARBA00022884"/>
    </source>
</evidence>
<keyword evidence="4 7" id="KW-0689">Ribosomal protein</keyword>
<evidence type="ECO:0000256" key="7">
    <source>
        <dbReference type="HAMAP-Rule" id="MF_01325"/>
    </source>
</evidence>
<keyword evidence="5 7" id="KW-0687">Ribonucleoprotein</keyword>
<dbReference type="PANTHER" id="PTHR11229">
    <property type="entry name" value="50S RIBOSOMAL PROTEIN L3"/>
    <property type="match status" value="1"/>
</dbReference>
<keyword evidence="12" id="KW-1185">Reference proteome</keyword>
<evidence type="ECO:0000256" key="10">
    <source>
        <dbReference type="SAM" id="MobiDB-lite"/>
    </source>
</evidence>
<comment type="similarity">
    <text evidence="1 7 8">Belongs to the universal ribosomal protein uL3 family.</text>
</comment>